<protein>
    <submittedName>
        <fullName evidence="1">Uncharacterized protein</fullName>
    </submittedName>
</protein>
<sequence>MTKAESLKLCVLTIAERKYVFLVQLRNWNYATSSSIRLDLLLLDTSTLLVKGDWMFKWIPTYNADSTYVFSEEETESWKPIPTKPVVPMLKTLHDSHNPSRGNMLHIRGNLLIKKEALSIEMVDIPVFKLRASVIRIGQNYRFLATMDDYREVEDYIHKTSLLMTM</sequence>
<name>A0A481Z7H8_9VIRU</name>
<proteinExistence type="predicted"/>
<gene>
    <name evidence="1" type="ORF">LCPAC304_01670</name>
</gene>
<reference evidence="1" key="1">
    <citation type="journal article" date="2019" name="MBio">
        <title>Virus Genomes from Deep Sea Sediments Expand the Ocean Megavirome and Support Independent Origins of Viral Gigantism.</title>
        <authorList>
            <person name="Backstrom D."/>
            <person name="Yutin N."/>
            <person name="Jorgensen S.L."/>
            <person name="Dharamshi J."/>
            <person name="Homa F."/>
            <person name="Zaremba-Niedwiedzka K."/>
            <person name="Spang A."/>
            <person name="Wolf Y.I."/>
            <person name="Koonin E.V."/>
            <person name="Ettema T.J."/>
        </authorList>
    </citation>
    <scope>NUCLEOTIDE SEQUENCE</scope>
</reference>
<dbReference type="EMBL" id="MK500565">
    <property type="protein sequence ID" value="QBK91828.1"/>
    <property type="molecule type" value="Genomic_DNA"/>
</dbReference>
<evidence type="ECO:0000313" key="1">
    <source>
        <dbReference type="EMBL" id="QBK91828.1"/>
    </source>
</evidence>
<accession>A0A481Z7H8</accession>
<organism evidence="1">
    <name type="scientific">Pithovirus LCPAC304</name>
    <dbReference type="NCBI Taxonomy" id="2506594"/>
    <lineage>
        <taxon>Viruses</taxon>
        <taxon>Pithoviruses</taxon>
    </lineage>
</organism>